<feature type="transmembrane region" description="Helical" evidence="2">
    <location>
        <begin position="54"/>
        <end position="76"/>
    </location>
</feature>
<proteinExistence type="predicted"/>
<keyword evidence="2" id="KW-0472">Membrane</keyword>
<evidence type="ECO:0000313" key="3">
    <source>
        <dbReference type="EMBL" id="TQQ82296.1"/>
    </source>
</evidence>
<reference evidence="3 4" key="1">
    <citation type="submission" date="2019-02" db="EMBL/GenBank/DDBJ databases">
        <title>Halonotius sp. a new haloqrchaeon isolated from saline water.</title>
        <authorList>
            <person name="Duran-Viseras A."/>
            <person name="Sanchez-Porro C."/>
            <person name="Ventosa A."/>
        </authorList>
    </citation>
    <scope>NUCLEOTIDE SEQUENCE [LARGE SCALE GENOMIC DNA]</scope>
    <source>
        <strain evidence="3 4">F9-27</strain>
    </source>
</reference>
<gene>
    <name evidence="3" type="ORF">EWF95_05045</name>
</gene>
<evidence type="ECO:0000313" key="4">
    <source>
        <dbReference type="Proteomes" id="UP000315385"/>
    </source>
</evidence>
<feature type="region of interest" description="Disordered" evidence="1">
    <location>
        <begin position="99"/>
        <end position="126"/>
    </location>
</feature>
<protein>
    <submittedName>
        <fullName evidence="3">Uncharacterized protein</fullName>
    </submittedName>
</protein>
<evidence type="ECO:0000256" key="2">
    <source>
        <dbReference type="SAM" id="Phobius"/>
    </source>
</evidence>
<accession>A0A544QS94</accession>
<evidence type="ECO:0000256" key="1">
    <source>
        <dbReference type="SAM" id="MobiDB-lite"/>
    </source>
</evidence>
<dbReference type="Proteomes" id="UP000315385">
    <property type="component" value="Unassembled WGS sequence"/>
</dbReference>
<keyword evidence="2" id="KW-0812">Transmembrane</keyword>
<organism evidence="3 4">
    <name type="scientific">Halonotius roseus</name>
    <dbReference type="NCBI Taxonomy" id="2511997"/>
    <lineage>
        <taxon>Archaea</taxon>
        <taxon>Methanobacteriati</taxon>
        <taxon>Methanobacteriota</taxon>
        <taxon>Stenosarchaea group</taxon>
        <taxon>Halobacteria</taxon>
        <taxon>Halobacteriales</taxon>
        <taxon>Haloferacaceae</taxon>
        <taxon>Halonotius</taxon>
    </lineage>
</organism>
<feature type="transmembrane region" description="Helical" evidence="2">
    <location>
        <begin position="12"/>
        <end position="34"/>
    </location>
</feature>
<keyword evidence="4" id="KW-1185">Reference proteome</keyword>
<sequence length="126" mass="13625">MDRLPIGSIRSVSVRYSAVVFFLAGGLFLATIFIEVTIIVESPAIGDVSDVFRLVIQAISAVVGLTSGLITIYEYVTSEDSPSQGPVDELTIEGDFHLHLGDPEFTRSDSPTDESDEESSRSPDDE</sequence>
<comment type="caution">
    <text evidence="3">The sequence shown here is derived from an EMBL/GenBank/DDBJ whole genome shotgun (WGS) entry which is preliminary data.</text>
</comment>
<keyword evidence="2" id="KW-1133">Transmembrane helix</keyword>
<dbReference type="RefSeq" id="WP_142442945.1">
    <property type="nucleotide sequence ID" value="NZ_SESI01000001.1"/>
</dbReference>
<name>A0A544QS94_9EURY</name>
<dbReference type="OrthoDB" id="275710at2157"/>
<dbReference type="EMBL" id="SESI01000001">
    <property type="protein sequence ID" value="TQQ82296.1"/>
    <property type="molecule type" value="Genomic_DNA"/>
</dbReference>
<dbReference type="AlphaFoldDB" id="A0A544QS94"/>